<feature type="domain" description="Methyltransferase type 11" evidence="1">
    <location>
        <begin position="44"/>
        <end position="106"/>
    </location>
</feature>
<proteinExistence type="predicted"/>
<evidence type="ECO:0000313" key="3">
    <source>
        <dbReference type="Proteomes" id="UP001041814"/>
    </source>
</evidence>
<evidence type="ECO:0000259" key="1">
    <source>
        <dbReference type="Pfam" id="PF08241"/>
    </source>
</evidence>
<dbReference type="SUPFAM" id="SSF53335">
    <property type="entry name" value="S-adenosyl-L-methionine-dependent methyltransferases"/>
    <property type="match status" value="1"/>
</dbReference>
<dbReference type="Proteomes" id="UP001041814">
    <property type="component" value="Unassembled WGS sequence"/>
</dbReference>
<dbReference type="InterPro" id="IPR029063">
    <property type="entry name" value="SAM-dependent_MTases_sf"/>
</dbReference>
<dbReference type="Gene3D" id="3.40.50.150">
    <property type="entry name" value="Vaccinia Virus protein VP39"/>
    <property type="match status" value="1"/>
</dbReference>
<sequence length="198" mass="22437">MHLNSRLIFTKYVLPFLQGSPRVLEIGPDAFPSSYSKVAGQRGQWDTVDIFPRPGLTFVASNENSFPIEDGAYDVVISGQVLEHVRKPWIWMHEVVRVCKPGGLVVTIAPTSWPYHEAPIDCWRVYPAGMQALLDDCGVEVLVNESVCLEEDTSRHFVVPGRSAESQWRKQRLLSQWLNGFGVPRERAFDLVCIARKR</sequence>
<dbReference type="InterPro" id="IPR013216">
    <property type="entry name" value="Methyltransf_11"/>
</dbReference>
<keyword evidence="3" id="KW-1185">Reference proteome</keyword>
<evidence type="ECO:0000313" key="2">
    <source>
        <dbReference type="EMBL" id="MBK1713815.1"/>
    </source>
</evidence>
<reference evidence="2" key="1">
    <citation type="submission" date="2017-08" db="EMBL/GenBank/DDBJ databases">
        <authorList>
            <person name="Imhoff J.F."/>
            <person name="Rahn T."/>
            <person name="Kuenzel S."/>
            <person name="Neulinger S.C."/>
        </authorList>
    </citation>
    <scope>NUCLEOTIDE SEQUENCE</scope>
    <source>
        <strain evidence="2">IM 151</strain>
    </source>
</reference>
<dbReference type="RefSeq" id="WP_200226340.1">
    <property type="nucleotide sequence ID" value="NZ_NRRT01000003.1"/>
</dbReference>
<comment type="caution">
    <text evidence="2">The sequence shown here is derived from an EMBL/GenBank/DDBJ whole genome shotgun (WGS) entry which is preliminary data.</text>
</comment>
<gene>
    <name evidence="2" type="ORF">CKO43_13625</name>
</gene>
<dbReference type="Pfam" id="PF08241">
    <property type="entry name" value="Methyltransf_11"/>
    <property type="match status" value="1"/>
</dbReference>
<dbReference type="EMBL" id="NRRU01000048">
    <property type="protein sequence ID" value="MBK1713815.1"/>
    <property type="molecule type" value="Genomic_DNA"/>
</dbReference>
<reference evidence="2" key="2">
    <citation type="journal article" date="2020" name="Microorganisms">
        <title>Osmotic Adaptation and Compatible Solute Biosynthesis of Phototrophic Bacteria as Revealed from Genome Analyses.</title>
        <authorList>
            <person name="Imhoff J.F."/>
            <person name="Rahn T."/>
            <person name="Kunzel S."/>
            <person name="Keller A."/>
            <person name="Neulinger S.C."/>
        </authorList>
    </citation>
    <scope>NUCLEOTIDE SEQUENCE</scope>
    <source>
        <strain evidence="2">IM 151</strain>
    </source>
</reference>
<accession>A0ABS1DW17</accession>
<organism evidence="2 3">
    <name type="scientific">Rubrivivax gelatinosus</name>
    <name type="common">Rhodocyclus gelatinosus</name>
    <name type="synonym">Rhodopseudomonas gelatinosa</name>
    <dbReference type="NCBI Taxonomy" id="28068"/>
    <lineage>
        <taxon>Bacteria</taxon>
        <taxon>Pseudomonadati</taxon>
        <taxon>Pseudomonadota</taxon>
        <taxon>Betaproteobacteria</taxon>
        <taxon>Burkholderiales</taxon>
        <taxon>Sphaerotilaceae</taxon>
        <taxon>Rubrivivax</taxon>
    </lineage>
</organism>
<protein>
    <recommendedName>
        <fullName evidence="1">Methyltransferase type 11 domain-containing protein</fullName>
    </recommendedName>
</protein>
<name>A0ABS1DW17_RUBGE</name>